<evidence type="ECO:0000256" key="1">
    <source>
        <dbReference type="SAM" id="MobiDB-lite"/>
    </source>
</evidence>
<organism evidence="3">
    <name type="scientific">marine sediment metagenome</name>
    <dbReference type="NCBI Taxonomy" id="412755"/>
    <lineage>
        <taxon>unclassified sequences</taxon>
        <taxon>metagenomes</taxon>
        <taxon>ecological metagenomes</taxon>
    </lineage>
</organism>
<feature type="region of interest" description="Disordered" evidence="1">
    <location>
        <begin position="105"/>
        <end position="134"/>
    </location>
</feature>
<feature type="compositionally biased region" description="Low complexity" evidence="1">
    <location>
        <begin position="105"/>
        <end position="116"/>
    </location>
</feature>
<dbReference type="EMBL" id="LAZR01015071">
    <property type="protein sequence ID" value="KKM14763.1"/>
    <property type="molecule type" value="Genomic_DNA"/>
</dbReference>
<dbReference type="AlphaFoldDB" id="A0A0F9L7G1"/>
<reference evidence="3" key="1">
    <citation type="journal article" date="2015" name="Nature">
        <title>Complex archaea that bridge the gap between prokaryotes and eukaryotes.</title>
        <authorList>
            <person name="Spang A."/>
            <person name="Saw J.H."/>
            <person name="Jorgensen S.L."/>
            <person name="Zaremba-Niedzwiedzka K."/>
            <person name="Martijn J."/>
            <person name="Lind A.E."/>
            <person name="van Eijk R."/>
            <person name="Schleper C."/>
            <person name="Guy L."/>
            <person name="Ettema T.J."/>
        </authorList>
    </citation>
    <scope>NUCLEOTIDE SEQUENCE</scope>
</reference>
<comment type="caution">
    <text evidence="3">The sequence shown here is derived from an EMBL/GenBank/DDBJ whole genome shotgun (WGS) entry which is preliminary data.</text>
</comment>
<gene>
    <name evidence="3" type="ORF">LCGC14_1546710</name>
    <name evidence="2" type="ORF">LCGC14_1702810</name>
</gene>
<name>A0A0F9L7G1_9ZZZZ</name>
<sequence>SNGLFTGQTTYQGQEAVTEKWISVKSNGAGGSGIVDDANADFKAVGGALDDVDNYLSLGDMPADTYRQIYVRVEVPAGAESDGFTYPALILEYTLEDPSVSSSSLSLSSSSSSYSESETDDDFTGTDNDNPWGPRWEITEAAPKIISNRLQMDVGSGNVLEEVRSKWSTTGQFDVIVYYYIDANTDIDWWRIDLKAEPQDGSNDYWTASRLYNTAYYAEGIHSFDQYDDSEVTLYAKVYATDMLEGRLRLKRDIGGTAIRAYYWNGMSYTEMVPDTPISSSAAMKFILRAEVGSSNPSLDMSFDKFNHIKGTWDWP</sequence>
<accession>A0A0F9L7G1</accession>
<evidence type="ECO:0000313" key="2">
    <source>
        <dbReference type="EMBL" id="KKM14763.1"/>
    </source>
</evidence>
<protein>
    <submittedName>
        <fullName evidence="3">Uncharacterized protein</fullName>
    </submittedName>
</protein>
<evidence type="ECO:0000313" key="3">
    <source>
        <dbReference type="EMBL" id="KKM59950.1"/>
    </source>
</evidence>
<proteinExistence type="predicted"/>
<dbReference type="EMBL" id="LAZR01011767">
    <property type="protein sequence ID" value="KKM59950.1"/>
    <property type="molecule type" value="Genomic_DNA"/>
</dbReference>
<feature type="non-terminal residue" evidence="3">
    <location>
        <position position="1"/>
    </location>
</feature>